<dbReference type="AlphaFoldDB" id="A0A1J5ZB03"/>
<name>A0A1J5ZB03_CORDP</name>
<sequence length="263" mass="29422">MQNKTEHKRHSQAHTTYANDQFFGISLWSSLVLMTAAMVTGLLISQATGSVGWPFLTIFVAFSLFTALLTLPSGLFLLVASLPLFFGVGILATAWLIVKSSAAEGAPFSTTQLITTVYPITEHFPLLAATTIGAGLIAYLRVSLLKRKYKRVTTIAERTRRAQSETDRRNYTAASKARTQAQRSSKPQRTRASSRSRRDNSVTVEELMRRRQEQQQTGAKSFAPRPTRTAAQREAAKRDLTRRLVNPDPEIHRTRTFDDDLYS</sequence>
<feature type="transmembrane region" description="Helical" evidence="2">
    <location>
        <begin position="76"/>
        <end position="98"/>
    </location>
</feature>
<gene>
    <name evidence="4" type="ORF">CIP107547_01126</name>
</gene>
<feature type="transmembrane region" description="Helical" evidence="2">
    <location>
        <begin position="51"/>
        <end position="69"/>
    </location>
</feature>
<evidence type="ECO:0000259" key="3">
    <source>
        <dbReference type="Pfam" id="PF20177"/>
    </source>
</evidence>
<feature type="transmembrane region" description="Helical" evidence="2">
    <location>
        <begin position="123"/>
        <end position="142"/>
    </location>
</feature>
<keyword evidence="2" id="KW-0812">Transmembrane</keyword>
<dbReference type="InterPro" id="IPR046672">
    <property type="entry name" value="DUF6542"/>
</dbReference>
<dbReference type="OMA" id="TSWFVSQ"/>
<dbReference type="RefSeq" id="WP_003850874.1">
    <property type="nucleotide sequence ID" value="NZ_CAJDXW010000005.1"/>
</dbReference>
<keyword evidence="2" id="KW-0472">Membrane</keyword>
<dbReference type="Proteomes" id="UP000480222">
    <property type="component" value="Unassembled WGS sequence"/>
</dbReference>
<evidence type="ECO:0000256" key="2">
    <source>
        <dbReference type="SAM" id="Phobius"/>
    </source>
</evidence>
<feature type="transmembrane region" description="Helical" evidence="2">
    <location>
        <begin position="21"/>
        <end position="45"/>
    </location>
</feature>
<proteinExistence type="predicted"/>
<evidence type="ECO:0000256" key="1">
    <source>
        <dbReference type="SAM" id="MobiDB-lite"/>
    </source>
</evidence>
<reference evidence="4 5" key="1">
    <citation type="submission" date="2020-02" db="EMBL/GenBank/DDBJ databases">
        <authorList>
            <person name="Brisse S."/>
        </authorList>
    </citation>
    <scope>NUCLEOTIDE SEQUENCE [LARGE SCALE GENOMIC DNA]</scope>
    <source>
        <strain evidence="4">CIP107547</strain>
    </source>
</reference>
<feature type="domain" description="DUF6542" evidence="3">
    <location>
        <begin position="24"/>
        <end position="147"/>
    </location>
</feature>
<evidence type="ECO:0000313" key="4">
    <source>
        <dbReference type="EMBL" id="CAB0598487.1"/>
    </source>
</evidence>
<feature type="compositionally biased region" description="Basic residues" evidence="1">
    <location>
        <begin position="186"/>
        <end position="195"/>
    </location>
</feature>
<feature type="compositionally biased region" description="Basic and acidic residues" evidence="1">
    <location>
        <begin position="249"/>
        <end position="263"/>
    </location>
</feature>
<protein>
    <submittedName>
        <fullName evidence="4">ABC transporter permease</fullName>
    </submittedName>
</protein>
<evidence type="ECO:0000313" key="5">
    <source>
        <dbReference type="Proteomes" id="UP000480222"/>
    </source>
</evidence>
<feature type="compositionally biased region" description="Basic and acidic residues" evidence="1">
    <location>
        <begin position="196"/>
        <end position="213"/>
    </location>
</feature>
<keyword evidence="2" id="KW-1133">Transmembrane helix</keyword>
<accession>A0A1J5ZB03</accession>
<organism evidence="4 5">
    <name type="scientific">Corynebacterium diphtheriae</name>
    <dbReference type="NCBI Taxonomy" id="1717"/>
    <lineage>
        <taxon>Bacteria</taxon>
        <taxon>Bacillati</taxon>
        <taxon>Actinomycetota</taxon>
        <taxon>Actinomycetes</taxon>
        <taxon>Mycobacteriales</taxon>
        <taxon>Corynebacteriaceae</taxon>
        <taxon>Corynebacterium</taxon>
    </lineage>
</organism>
<feature type="compositionally biased region" description="Basic and acidic residues" evidence="1">
    <location>
        <begin position="157"/>
        <end position="170"/>
    </location>
</feature>
<dbReference type="EMBL" id="CADDAV010000014">
    <property type="protein sequence ID" value="CAB0598487.1"/>
    <property type="molecule type" value="Genomic_DNA"/>
</dbReference>
<feature type="region of interest" description="Disordered" evidence="1">
    <location>
        <begin position="156"/>
        <end position="263"/>
    </location>
</feature>
<dbReference type="Pfam" id="PF20177">
    <property type="entry name" value="DUF6542"/>
    <property type="match status" value="1"/>
</dbReference>
<comment type="caution">
    <text evidence="4">The sequence shown here is derived from an EMBL/GenBank/DDBJ whole genome shotgun (WGS) entry which is preliminary data.</text>
</comment>